<dbReference type="GO" id="GO:0016747">
    <property type="term" value="F:acyltransferase activity, transferring groups other than amino-acyl groups"/>
    <property type="evidence" value="ECO:0007669"/>
    <property type="project" value="InterPro"/>
</dbReference>
<dbReference type="OrthoDB" id="7865226at2"/>
<feature type="transmembrane region" description="Helical" evidence="2">
    <location>
        <begin position="325"/>
        <end position="347"/>
    </location>
</feature>
<feature type="transmembrane region" description="Helical" evidence="2">
    <location>
        <begin position="266"/>
        <end position="288"/>
    </location>
</feature>
<proteinExistence type="predicted"/>
<reference evidence="4 5" key="1">
    <citation type="submission" date="2012-02" db="EMBL/GenBank/DDBJ databases">
        <title>Complete genome sequence of Phycisphaera mikurensis NBRC 102666.</title>
        <authorList>
            <person name="Ankai A."/>
            <person name="Hosoyama A."/>
            <person name="Terui Y."/>
            <person name="Sekine M."/>
            <person name="Fukai R."/>
            <person name="Kato Y."/>
            <person name="Nakamura S."/>
            <person name="Yamada-Narita S."/>
            <person name="Kawakoshi A."/>
            <person name="Fukunaga Y."/>
            <person name="Yamazaki S."/>
            <person name="Fujita N."/>
        </authorList>
    </citation>
    <scope>NUCLEOTIDE SEQUENCE [LARGE SCALE GENOMIC DNA]</scope>
    <source>
        <strain evidence="5">NBRC 102666 / KCTC 22515 / FYK2301M01</strain>
    </source>
</reference>
<feature type="domain" description="Acyltransferase 3" evidence="3">
    <location>
        <begin position="23"/>
        <end position="341"/>
    </location>
</feature>
<evidence type="ECO:0000259" key="3">
    <source>
        <dbReference type="Pfam" id="PF01757"/>
    </source>
</evidence>
<evidence type="ECO:0000313" key="4">
    <source>
        <dbReference type="EMBL" id="BAM03613.1"/>
    </source>
</evidence>
<protein>
    <recommendedName>
        <fullName evidence="3">Acyltransferase 3 domain-containing protein</fullName>
    </recommendedName>
</protein>
<name>I0IEC5_PHYMF</name>
<dbReference type="Proteomes" id="UP000007881">
    <property type="component" value="Chromosome"/>
</dbReference>
<keyword evidence="2" id="KW-0812">Transmembrane</keyword>
<keyword evidence="2" id="KW-1133">Transmembrane helix</keyword>
<dbReference type="AlphaFoldDB" id="I0IEC5"/>
<feature type="transmembrane region" description="Helical" evidence="2">
    <location>
        <begin position="99"/>
        <end position="119"/>
    </location>
</feature>
<feature type="transmembrane region" description="Helical" evidence="2">
    <location>
        <begin position="21"/>
        <end position="41"/>
    </location>
</feature>
<feature type="transmembrane region" description="Helical" evidence="2">
    <location>
        <begin position="226"/>
        <end position="246"/>
    </location>
</feature>
<dbReference type="eggNOG" id="COG3594">
    <property type="taxonomic scope" value="Bacteria"/>
</dbReference>
<feature type="compositionally biased region" description="Polar residues" evidence="1">
    <location>
        <begin position="396"/>
        <end position="406"/>
    </location>
</feature>
<sequence>MVEIDPRVQRRTLSGDTSRQIVVCRVVCIFFMMSVHVRPYFDASAWDVTDAMHWVGILWVDVLGRASVPALSLISGFLIAMRFGRDTAGGFVWKRFKVLCLPMLAWNLVFQGLLLLPWLLTGRPSGTHDLFFGGSAVAAVFEHLLFLYGHPTNVTLSFLRDLFVSSLIAWCALRFGSRGVLIAFVLSLLLWQTDFYGEAVLRTSIPSFVLAGVLVQRHVGHLNPPVAAAATAYASLALVTALLWAGQGERLEDMLPGSLWSMTFRGLATLCVLDAAFRLASGGGFGVLKRWEPAAYLAYLSHSVVILFGWGFFERVVGDTGGALYVAFFLAMPAFCFVAALAAIPLLDRMPAWLQVLARGKSRRRVPAPAPAPAPARPDSGRAGPTDAAMPPAGSGVSSPPTAMTP</sequence>
<keyword evidence="5" id="KW-1185">Reference proteome</keyword>
<dbReference type="EMBL" id="AP012338">
    <property type="protein sequence ID" value="BAM03613.1"/>
    <property type="molecule type" value="Genomic_DNA"/>
</dbReference>
<feature type="region of interest" description="Disordered" evidence="1">
    <location>
        <begin position="365"/>
        <end position="406"/>
    </location>
</feature>
<feature type="transmembrane region" description="Helical" evidence="2">
    <location>
        <begin position="162"/>
        <end position="189"/>
    </location>
</feature>
<keyword evidence="2" id="KW-0472">Membrane</keyword>
<gene>
    <name evidence="4" type="ordered locus">PSMK_14540</name>
</gene>
<accession>I0IEC5</accession>
<dbReference type="RefSeq" id="WP_014436832.1">
    <property type="nucleotide sequence ID" value="NC_017080.1"/>
</dbReference>
<dbReference type="STRING" id="1142394.PSMK_14540"/>
<dbReference type="KEGG" id="phm:PSMK_14540"/>
<evidence type="ECO:0000313" key="5">
    <source>
        <dbReference type="Proteomes" id="UP000007881"/>
    </source>
</evidence>
<feature type="transmembrane region" description="Helical" evidence="2">
    <location>
        <begin position="53"/>
        <end position="79"/>
    </location>
</feature>
<feature type="transmembrane region" description="Helical" evidence="2">
    <location>
        <begin position="131"/>
        <end position="150"/>
    </location>
</feature>
<dbReference type="InterPro" id="IPR002656">
    <property type="entry name" value="Acyl_transf_3_dom"/>
</dbReference>
<dbReference type="Pfam" id="PF01757">
    <property type="entry name" value="Acyl_transf_3"/>
    <property type="match status" value="1"/>
</dbReference>
<dbReference type="HOGENOM" id="CLU_054154_1_0_0"/>
<evidence type="ECO:0000256" key="2">
    <source>
        <dbReference type="SAM" id="Phobius"/>
    </source>
</evidence>
<evidence type="ECO:0000256" key="1">
    <source>
        <dbReference type="SAM" id="MobiDB-lite"/>
    </source>
</evidence>
<feature type="transmembrane region" description="Helical" evidence="2">
    <location>
        <begin position="295"/>
        <end position="313"/>
    </location>
</feature>
<organism evidence="4 5">
    <name type="scientific">Phycisphaera mikurensis (strain NBRC 102666 / KCTC 22515 / FYK2301M01)</name>
    <dbReference type="NCBI Taxonomy" id="1142394"/>
    <lineage>
        <taxon>Bacteria</taxon>
        <taxon>Pseudomonadati</taxon>
        <taxon>Planctomycetota</taxon>
        <taxon>Phycisphaerae</taxon>
        <taxon>Phycisphaerales</taxon>
        <taxon>Phycisphaeraceae</taxon>
        <taxon>Phycisphaera</taxon>
    </lineage>
</organism>